<evidence type="ECO:0000256" key="1">
    <source>
        <dbReference type="ARBA" id="ARBA00004141"/>
    </source>
</evidence>
<comment type="similarity">
    <text evidence="2">Belongs to the SLC41A transporter family.</text>
</comment>
<dbReference type="InterPro" id="IPR036739">
    <property type="entry name" value="SLC41_membr_dom_sf"/>
</dbReference>
<feature type="transmembrane region" description="Helical" evidence="9">
    <location>
        <begin position="193"/>
        <end position="219"/>
    </location>
</feature>
<dbReference type="AlphaFoldDB" id="A0A5C5V991"/>
<feature type="domain" description="CBS" evidence="10">
    <location>
        <begin position="80"/>
        <end position="142"/>
    </location>
</feature>
<feature type="transmembrane region" description="Helical" evidence="9">
    <location>
        <begin position="302"/>
        <end position="323"/>
    </location>
</feature>
<keyword evidence="5" id="KW-0460">Magnesium</keyword>
<dbReference type="CDD" id="cd04606">
    <property type="entry name" value="CBS_pair_Mg_transporter"/>
    <property type="match status" value="1"/>
</dbReference>
<keyword evidence="8" id="KW-0129">CBS domain</keyword>
<gene>
    <name evidence="11" type="primary">mgtE</name>
    <name evidence="11" type="ORF">KOR34_00050</name>
</gene>
<feature type="transmembrane region" description="Helical" evidence="9">
    <location>
        <begin position="166"/>
        <end position="187"/>
    </location>
</feature>
<dbReference type="SUPFAM" id="SSF54631">
    <property type="entry name" value="CBS-domain pair"/>
    <property type="match status" value="1"/>
</dbReference>
<feature type="transmembrane region" description="Helical" evidence="9">
    <location>
        <begin position="240"/>
        <end position="262"/>
    </location>
</feature>
<evidence type="ECO:0000256" key="9">
    <source>
        <dbReference type="SAM" id="Phobius"/>
    </source>
</evidence>
<keyword evidence="6 9" id="KW-1133">Transmembrane helix</keyword>
<evidence type="ECO:0000256" key="6">
    <source>
        <dbReference type="ARBA" id="ARBA00022989"/>
    </source>
</evidence>
<name>A0A5C5V991_9BACT</name>
<evidence type="ECO:0000256" key="3">
    <source>
        <dbReference type="ARBA" id="ARBA00022448"/>
    </source>
</evidence>
<reference evidence="11 12" key="1">
    <citation type="submission" date="2019-02" db="EMBL/GenBank/DDBJ databases">
        <title>Deep-cultivation of Planctomycetes and their phenomic and genomic characterization uncovers novel biology.</title>
        <authorList>
            <person name="Wiegand S."/>
            <person name="Jogler M."/>
            <person name="Boedeker C."/>
            <person name="Pinto D."/>
            <person name="Vollmers J."/>
            <person name="Rivas-Marin E."/>
            <person name="Kohn T."/>
            <person name="Peeters S.H."/>
            <person name="Heuer A."/>
            <person name="Rast P."/>
            <person name="Oberbeckmann S."/>
            <person name="Bunk B."/>
            <person name="Jeske O."/>
            <person name="Meyerdierks A."/>
            <person name="Storesund J.E."/>
            <person name="Kallscheuer N."/>
            <person name="Luecker S."/>
            <person name="Lage O.M."/>
            <person name="Pohl T."/>
            <person name="Merkel B.J."/>
            <person name="Hornburger P."/>
            <person name="Mueller R.-W."/>
            <person name="Bruemmer F."/>
            <person name="Labrenz M."/>
            <person name="Spormann A.M."/>
            <person name="Op Den Camp H."/>
            <person name="Overmann J."/>
            <person name="Amann R."/>
            <person name="Jetten M.S.M."/>
            <person name="Mascher T."/>
            <person name="Medema M.H."/>
            <person name="Devos D.P."/>
            <person name="Kaster A.-K."/>
            <person name="Ovreas L."/>
            <person name="Rohde M."/>
            <person name="Galperin M.Y."/>
            <person name="Jogler C."/>
        </authorList>
    </citation>
    <scope>NUCLEOTIDE SEQUENCE [LARGE SCALE GENOMIC DNA]</scope>
    <source>
        <strain evidence="11 12">KOR34</strain>
    </source>
</reference>
<keyword evidence="4 9" id="KW-0812">Transmembrane</keyword>
<feature type="transmembrane region" description="Helical" evidence="9">
    <location>
        <begin position="268"/>
        <end position="290"/>
    </location>
</feature>
<feature type="domain" description="CBS" evidence="10">
    <location>
        <begin position="17"/>
        <end position="78"/>
    </location>
</feature>
<evidence type="ECO:0000313" key="12">
    <source>
        <dbReference type="Proteomes" id="UP000316714"/>
    </source>
</evidence>
<sequence>MTGLSSVELNGSISSTLRRDFSRLHVDRTVGEALAEIRRRPPPNRIIYFYVIDDDDRLQGVIPTRRLLLSDLQTPLSEIMVREVVTIPHTATVLDACEFFVMHRLLAFPVVDDQRRVVGTVDVELYTQELSELDRSEHSDDLFQLIGVHIAESQQASPGTAFKSRFPWLLANVAGGVMAAFLSGMFQRQLQEVVAIALFIPVVLALAESVSIQSVSLALQTLHGKRPTLRGVIAKLRREFLTGAMLGAACAAIIAVVAAVWLRDPRVVVCLIGGISGGVAIAAVIGVAMPNLIRISRRDPQVAAGPVALAMTDMATLLVYFNLARALI</sequence>
<dbReference type="InterPro" id="IPR006669">
    <property type="entry name" value="MgtE_transporter"/>
</dbReference>
<keyword evidence="3" id="KW-0813">Transport</keyword>
<dbReference type="PANTHER" id="PTHR43773:SF1">
    <property type="entry name" value="MAGNESIUM TRANSPORTER MGTE"/>
    <property type="match status" value="1"/>
</dbReference>
<accession>A0A5C5V991</accession>
<evidence type="ECO:0000259" key="10">
    <source>
        <dbReference type="PROSITE" id="PS51371"/>
    </source>
</evidence>
<evidence type="ECO:0000256" key="5">
    <source>
        <dbReference type="ARBA" id="ARBA00022842"/>
    </source>
</evidence>
<dbReference type="PANTHER" id="PTHR43773">
    <property type="entry name" value="MAGNESIUM TRANSPORTER MGTE"/>
    <property type="match status" value="1"/>
</dbReference>
<dbReference type="Gene3D" id="1.10.357.20">
    <property type="entry name" value="SLC41 divalent cation transporters, integral membrane domain"/>
    <property type="match status" value="1"/>
</dbReference>
<dbReference type="Pfam" id="PF01769">
    <property type="entry name" value="MgtE"/>
    <property type="match status" value="1"/>
</dbReference>
<dbReference type="Gene3D" id="3.10.580.10">
    <property type="entry name" value="CBS-domain"/>
    <property type="match status" value="1"/>
</dbReference>
<keyword evidence="7 9" id="KW-0472">Membrane</keyword>
<evidence type="ECO:0000256" key="2">
    <source>
        <dbReference type="ARBA" id="ARBA00009749"/>
    </source>
</evidence>
<dbReference type="OrthoDB" id="9790355at2"/>
<dbReference type="EMBL" id="SIHJ01000001">
    <property type="protein sequence ID" value="TWT35118.1"/>
    <property type="molecule type" value="Genomic_DNA"/>
</dbReference>
<dbReference type="Proteomes" id="UP000316714">
    <property type="component" value="Unassembled WGS sequence"/>
</dbReference>
<dbReference type="SMART" id="SM00116">
    <property type="entry name" value="CBS"/>
    <property type="match status" value="2"/>
</dbReference>
<keyword evidence="12" id="KW-1185">Reference proteome</keyword>
<dbReference type="GO" id="GO:0016020">
    <property type="term" value="C:membrane"/>
    <property type="evidence" value="ECO:0007669"/>
    <property type="project" value="UniProtKB-SubCell"/>
</dbReference>
<organism evidence="11 12">
    <name type="scientific">Posidoniimonas corsicana</name>
    <dbReference type="NCBI Taxonomy" id="1938618"/>
    <lineage>
        <taxon>Bacteria</taxon>
        <taxon>Pseudomonadati</taxon>
        <taxon>Planctomycetota</taxon>
        <taxon>Planctomycetia</taxon>
        <taxon>Pirellulales</taxon>
        <taxon>Lacipirellulaceae</taxon>
        <taxon>Posidoniimonas</taxon>
    </lineage>
</organism>
<dbReference type="InterPro" id="IPR000644">
    <property type="entry name" value="CBS_dom"/>
</dbReference>
<evidence type="ECO:0000256" key="8">
    <source>
        <dbReference type="PROSITE-ProRule" id="PRU00703"/>
    </source>
</evidence>
<dbReference type="Pfam" id="PF00571">
    <property type="entry name" value="CBS"/>
    <property type="match status" value="1"/>
</dbReference>
<evidence type="ECO:0000313" key="11">
    <source>
        <dbReference type="EMBL" id="TWT35118.1"/>
    </source>
</evidence>
<dbReference type="SUPFAM" id="SSF161093">
    <property type="entry name" value="MgtE membrane domain-like"/>
    <property type="match status" value="1"/>
</dbReference>
<evidence type="ECO:0000256" key="4">
    <source>
        <dbReference type="ARBA" id="ARBA00022692"/>
    </source>
</evidence>
<proteinExistence type="inferred from homology"/>
<dbReference type="GO" id="GO:0015095">
    <property type="term" value="F:magnesium ion transmembrane transporter activity"/>
    <property type="evidence" value="ECO:0007669"/>
    <property type="project" value="InterPro"/>
</dbReference>
<protein>
    <submittedName>
        <fullName evidence="11">Magnesium transporter MgtE</fullName>
    </submittedName>
</protein>
<dbReference type="PROSITE" id="PS51371">
    <property type="entry name" value="CBS"/>
    <property type="match status" value="2"/>
</dbReference>
<comment type="subcellular location">
    <subcellularLocation>
        <location evidence="1">Membrane</location>
        <topology evidence="1">Multi-pass membrane protein</topology>
    </subcellularLocation>
</comment>
<evidence type="ECO:0000256" key="7">
    <source>
        <dbReference type="ARBA" id="ARBA00023136"/>
    </source>
</evidence>
<comment type="caution">
    <text evidence="11">The sequence shown here is derived from an EMBL/GenBank/DDBJ whole genome shotgun (WGS) entry which is preliminary data.</text>
</comment>
<dbReference type="InterPro" id="IPR046342">
    <property type="entry name" value="CBS_dom_sf"/>
</dbReference>
<dbReference type="InterPro" id="IPR006667">
    <property type="entry name" value="SLC41_membr_dom"/>
</dbReference>
<dbReference type="RefSeq" id="WP_146561042.1">
    <property type="nucleotide sequence ID" value="NZ_SIHJ01000001.1"/>
</dbReference>